<reference evidence="2" key="1">
    <citation type="submission" date="2021-04" db="EMBL/GenBank/DDBJ databases">
        <title>Luteolibacter sp. 32A isolated from the skin of an Anderson's salamander (Ambystoma andersonii).</title>
        <authorList>
            <person name="Spergser J."/>
            <person name="Busse H.-J."/>
        </authorList>
    </citation>
    <scope>NUCLEOTIDE SEQUENCE</scope>
    <source>
        <strain evidence="2">32A</strain>
    </source>
</reference>
<dbReference type="PROSITE" id="PS00018">
    <property type="entry name" value="EF_HAND_1"/>
    <property type="match status" value="1"/>
</dbReference>
<keyword evidence="3" id="KW-1185">Reference proteome</keyword>
<dbReference type="KEGG" id="lamb:KBB96_01645"/>
<protein>
    <submittedName>
        <fullName evidence="2">Autotransporter-associated beta strand repeat-containing protein</fullName>
    </submittedName>
</protein>
<name>A0A975PER6_9BACT</name>
<sequence length="1357" mass="131575">MAICLAANAGATDYQWNGTTDSLWTTTTNWSAAGVPSYGSTLTADRLQIYNATKPAVYDPVADGAGSATTTFGGAAAGGGTSGRGLVIGNSGLGDGALTVNSGTLKIGGTASPLMSNAQNGTLIINGGLLDTISSGGANFITLFGGSNSVTCNVTLNGGEMRVKNFELNGGNAGASSVSNLTLNGGIFTVNGFIRTNATGSSTMTFAGGTLKAGASSSSFFNNLANTTLVVNSAGGTIDTNGFDITIAKAITAGTGAGGLTKNGIATLTLSGANTYTGGTTVNRGFLTFANASAVPASGIITLNAAGSLTASGAQTTVQGWISSGKIATTSTGAIALTASSAENIDFTGYNSLGLSSTAAATYSGSITPGSSGYHFGGGISTVLTVSTVLADVSGATGLTKSGFGSVTLTGANTYTGGTVIDGGYLAFDSGAVPATALIAVNAGASLVATGAQTTVMGWLASGRVAASSAGNIALKSASSEAIDFTGFNSLGLSASGAVTFSGTIIPSMGGYFFGGDTGNSLTLSSALGGGNVPVTKSGAGTLVFASAAPNTYTGLTTISAGNLSVTAPDGVVAIAGNVLVNGTGVLSTDSSKNNRIASTATVTVDGASAQFQIGANGSNTLNVLAVNNSGTVSIGTGTAALRPDGGITSAGGGSITGTASQAALDFNGGLRTITVTSGRLDIGTGISNGTLAKNGAGVLALYGANTYTGGTNLNSGTLGAFSSGALGTSGVISFNGGTLQHGSGVATDFSSRFSNADGQQYRIDTNGQAIIYATALTSNGGTVMKSGGGTLTLSGANTYTGGTTVTAGILAAGNMSAFGTAPINLNGGQLDPGNLTLANHVVLGGGGITGTGILGGVISETGGSQGLVSTGAVTLAGANTFTGGVTVASGTLTIANAQAMGAAGGTNAVTTDGAVLALSGNITVSGENITLTGTANSRGALQSSSGNNTFAGNITIANAATRIGSQDGADLTVSGTITGSGPNSSMVFRPGAGRVVTVSGAGNTWAGSTSTFGGTFKNGVNNAVPAGSVMSMGFGGVLTTDNTWDLNGFSQTVAGLANLNGIQTAGLNIITNNGGVDSVLTLNGTTDRSFTGILTDGTAHKLALVKNGTFKQTLTGSSTHTGGTTIHAGTLSLTSPSSLADSSTVGIDATGATLDLAFTGTETVGQLFIGGVQMASGTWGGTGSGAANIDSRFSGTGTLTVISGPVGGGYDTWAAGKGLTGVNNGKSQDPDGDGVINFTEYAFDGDPLSGGRVGKRITKVATVGSENVLTLTFPVRTTASFMGGSSASGDGVTYTVQASVDLSIWNQIPVSETPTTGAGGLPTLSPGYSYRTFYVPGSDPALNPKLFMRAIITETP</sequence>
<evidence type="ECO:0000313" key="2">
    <source>
        <dbReference type="EMBL" id="QUE51609.1"/>
    </source>
</evidence>
<dbReference type="InterPro" id="IPR018247">
    <property type="entry name" value="EF_Hand_1_Ca_BS"/>
</dbReference>
<keyword evidence="1" id="KW-0732">Signal</keyword>
<dbReference type="SUPFAM" id="SSF51126">
    <property type="entry name" value="Pectin lyase-like"/>
    <property type="match status" value="4"/>
</dbReference>
<dbReference type="InterPro" id="IPR013425">
    <property type="entry name" value="Autotrns_rpt"/>
</dbReference>
<dbReference type="NCBIfam" id="TIGR02601">
    <property type="entry name" value="autotrns_rpt"/>
    <property type="match status" value="7"/>
</dbReference>
<organism evidence="2 3">
    <name type="scientific">Luteolibacter ambystomatis</name>
    <dbReference type="NCBI Taxonomy" id="2824561"/>
    <lineage>
        <taxon>Bacteria</taxon>
        <taxon>Pseudomonadati</taxon>
        <taxon>Verrucomicrobiota</taxon>
        <taxon>Verrucomicrobiia</taxon>
        <taxon>Verrucomicrobiales</taxon>
        <taxon>Verrucomicrobiaceae</taxon>
        <taxon>Luteolibacter</taxon>
    </lineage>
</organism>
<accession>A0A975PER6</accession>
<dbReference type="RefSeq" id="WP_211631748.1">
    <property type="nucleotide sequence ID" value="NZ_CP073100.1"/>
</dbReference>
<dbReference type="Proteomes" id="UP000676169">
    <property type="component" value="Chromosome"/>
</dbReference>
<dbReference type="InterPro" id="IPR011050">
    <property type="entry name" value="Pectin_lyase_fold/virulence"/>
</dbReference>
<dbReference type="Pfam" id="PF12951">
    <property type="entry name" value="PATR"/>
    <property type="match status" value="7"/>
</dbReference>
<evidence type="ECO:0000313" key="3">
    <source>
        <dbReference type="Proteomes" id="UP000676169"/>
    </source>
</evidence>
<proteinExistence type="predicted"/>
<gene>
    <name evidence="2" type="ORF">KBB96_01645</name>
</gene>
<dbReference type="EMBL" id="CP073100">
    <property type="protein sequence ID" value="QUE51609.1"/>
    <property type="molecule type" value="Genomic_DNA"/>
</dbReference>
<evidence type="ECO:0000256" key="1">
    <source>
        <dbReference type="ARBA" id="ARBA00022729"/>
    </source>
</evidence>